<dbReference type="InterPro" id="IPR001205">
    <property type="entry name" value="RNA-dir_pol_C"/>
</dbReference>
<accession>A0A7G3KJ16</accession>
<dbReference type="GO" id="GO:0003723">
    <property type="term" value="F:RNA binding"/>
    <property type="evidence" value="ECO:0007669"/>
    <property type="project" value="InterPro"/>
</dbReference>
<evidence type="ECO:0000256" key="1">
    <source>
        <dbReference type="ARBA" id="ARBA00022484"/>
    </source>
</evidence>
<dbReference type="InterPro" id="IPR043502">
    <property type="entry name" value="DNA/RNA_pol_sf"/>
</dbReference>
<dbReference type="GO" id="GO:0006351">
    <property type="term" value="P:DNA-templated transcription"/>
    <property type="evidence" value="ECO:0007669"/>
    <property type="project" value="InterPro"/>
</dbReference>
<organism evidence="6">
    <name type="scientific">Yarrowia partitivirus A</name>
    <dbReference type="NCBI Taxonomy" id="2592708"/>
    <lineage>
        <taxon>Viruses</taxon>
        <taxon>Riboviria</taxon>
        <taxon>Orthornavirae</taxon>
        <taxon>Pisuviricota</taxon>
        <taxon>Duplopiviricetes</taxon>
        <taxon>Durnavirales</taxon>
        <taxon>Partitiviridae</taxon>
    </lineage>
</organism>
<keyword evidence="1" id="KW-0696">RNA-directed RNA polymerase</keyword>
<dbReference type="SUPFAM" id="SSF56672">
    <property type="entry name" value="DNA/RNA polymerases"/>
    <property type="match status" value="1"/>
</dbReference>
<keyword evidence="4" id="KW-0693">Viral RNA replication</keyword>
<name>A0A7G3KJ16_9VIRU</name>
<feature type="domain" description="RNA-directed RNA polymerase C-terminal" evidence="5">
    <location>
        <begin position="211"/>
        <end position="353"/>
    </location>
</feature>
<keyword evidence="3" id="KW-0548">Nucleotidyltransferase</keyword>
<evidence type="ECO:0000256" key="3">
    <source>
        <dbReference type="ARBA" id="ARBA00022695"/>
    </source>
</evidence>
<proteinExistence type="predicted"/>
<protein>
    <submittedName>
        <fullName evidence="6">Putative RdRp</fullName>
    </submittedName>
</protein>
<sequence>MESESETEVLAEELSIVALIGETRVPEPIEQQRGSRTLAQVQSDRYEELNIPWDSEIVSLRPSDVQRSSPWYITPTKSLRSKGFLESYEYNGECETRCHSILQFDKWRNARRNTYRTCLSNHTEAHELVNLELVELIDSSVVMSGKGKFPLILSELDTSGSPGLPFIRRSSSIPDQEADIIQATRTFHAFTKARWSPTGVRAPPCDIRERERSLWSYPLMVTLLEKRFSTSLNEKLQEFNYPMFRDISDRRTIIRMLFQGPATSDVLLEVKLNYFYSSVSSDVIETVFEMIESWSLHVKETSKKTWSFVKHYFIQTPILLPNGQLVKKYSGISYGSEYTRIVGTLVANILAIVLLSSQGIPAKFFQTKIHYSSKRETIFLRVPKSFSKETMVSDAKRYGFNLRVSEISLQN</sequence>
<dbReference type="Pfam" id="PF00680">
    <property type="entry name" value="RdRP_1"/>
    <property type="match status" value="1"/>
</dbReference>
<keyword evidence="2" id="KW-0808">Transferase</keyword>
<dbReference type="GO" id="GO:0003968">
    <property type="term" value="F:RNA-directed RNA polymerase activity"/>
    <property type="evidence" value="ECO:0007669"/>
    <property type="project" value="UniProtKB-KW"/>
</dbReference>
<dbReference type="EMBL" id="MK231100">
    <property type="protein sequence ID" value="QED42949.1"/>
    <property type="molecule type" value="Genomic_RNA"/>
</dbReference>
<evidence type="ECO:0000256" key="4">
    <source>
        <dbReference type="ARBA" id="ARBA00022953"/>
    </source>
</evidence>
<evidence type="ECO:0000256" key="2">
    <source>
        <dbReference type="ARBA" id="ARBA00022679"/>
    </source>
</evidence>
<reference evidence="6" key="1">
    <citation type="submission" date="2018-11" db="EMBL/GenBank/DDBJ databases">
        <authorList>
            <person name="Jo Y."/>
            <person name="Cho W.K."/>
        </authorList>
    </citation>
    <scope>NUCLEOTIDE SEQUENCE</scope>
    <source>
        <strain evidence="6">Won</strain>
    </source>
</reference>
<evidence type="ECO:0000313" key="6">
    <source>
        <dbReference type="EMBL" id="QED42949.1"/>
    </source>
</evidence>
<evidence type="ECO:0000259" key="5">
    <source>
        <dbReference type="Pfam" id="PF00680"/>
    </source>
</evidence>